<dbReference type="AlphaFoldDB" id="A0A387G042"/>
<evidence type="ECO:0000313" key="3">
    <source>
        <dbReference type="Proteomes" id="UP000282195"/>
    </source>
</evidence>
<sequence length="147" mass="16445">MQAAGLKAEELRMANTDLIPASLLARKAVVNVRQSTQPKVMSNLESSAAEEVVLFPNLISRFKVQTDRLVAISLTGATSHNPPSASPARALRQTRGDQGPNIEYVRALRKMNALHTGMKMSFLPLRRQFFSTPSAMHDRLRLRKFFR</sequence>
<proteinExistence type="predicted"/>
<keyword evidence="3" id="KW-1185">Reference proteome</keyword>
<protein>
    <submittedName>
        <fullName evidence="2">Uncharacterized protein</fullName>
    </submittedName>
</protein>
<reference evidence="2 3" key="1">
    <citation type="submission" date="2018-10" db="EMBL/GenBank/DDBJ databases">
        <title>Rhizobium etli, R. leguminosarum and a new Rhizobium genospecies from Phaseolus dumosus.</title>
        <authorList>
            <person name="Ramirez-Puebla S.T."/>
            <person name="Rogel-Hernandez M.A."/>
            <person name="Guerrero G."/>
            <person name="Ormeno-Orrillo E."/>
            <person name="Martinez-Romero J.C."/>
            <person name="Negrete-Yankelevich S."/>
            <person name="Martinez-Romero E."/>
        </authorList>
    </citation>
    <scope>NUCLEOTIDE SEQUENCE [LARGE SCALE GENOMIC DNA]</scope>
    <source>
        <strain evidence="2 3">CCGE525</strain>
        <plasmid evidence="3">prccge525b</plasmid>
    </source>
</reference>
<evidence type="ECO:0000256" key="1">
    <source>
        <dbReference type="SAM" id="MobiDB-lite"/>
    </source>
</evidence>
<name>A0A387G042_9HYPH</name>
<geneLocation type="plasmid" evidence="3">
    <name>prccge525b</name>
</geneLocation>
<dbReference type="EMBL" id="CP032696">
    <property type="protein sequence ID" value="AYG63923.1"/>
    <property type="molecule type" value="Genomic_DNA"/>
</dbReference>
<organism evidence="2 3">
    <name type="scientific">Rhizobium jaguaris</name>
    <dbReference type="NCBI Taxonomy" id="1312183"/>
    <lineage>
        <taxon>Bacteria</taxon>
        <taxon>Pseudomonadati</taxon>
        <taxon>Pseudomonadota</taxon>
        <taxon>Alphaproteobacteria</taxon>
        <taxon>Hyphomicrobiales</taxon>
        <taxon>Rhizobiaceae</taxon>
        <taxon>Rhizobium/Agrobacterium group</taxon>
        <taxon>Rhizobium</taxon>
    </lineage>
</organism>
<evidence type="ECO:0000313" key="2">
    <source>
        <dbReference type="EMBL" id="AYG63923.1"/>
    </source>
</evidence>
<accession>A0A387G042</accession>
<gene>
    <name evidence="2" type="ORF">CCGE525_34345</name>
</gene>
<dbReference type="Proteomes" id="UP000282195">
    <property type="component" value="Plasmid pRCCGE525b"/>
</dbReference>
<feature type="region of interest" description="Disordered" evidence="1">
    <location>
        <begin position="77"/>
        <end position="96"/>
    </location>
</feature>
<keyword evidence="2" id="KW-0614">Plasmid</keyword>
<dbReference type="KEGG" id="rjg:CCGE525_34345"/>